<keyword evidence="3" id="KW-1185">Reference proteome</keyword>
<reference evidence="2" key="1">
    <citation type="submission" date="2021-10" db="EMBL/GenBank/DDBJ databases">
        <title>Streptomonospora sp. nov., isolated from mangrove soil.</title>
        <authorList>
            <person name="Chen X."/>
            <person name="Ge X."/>
            <person name="Liu W."/>
        </authorList>
    </citation>
    <scope>NUCLEOTIDE SEQUENCE</scope>
    <source>
        <strain evidence="2">S1-112</strain>
    </source>
</reference>
<accession>A0A9X3NK98</accession>
<protein>
    <submittedName>
        <fullName evidence="2">Uncharacterized protein</fullName>
    </submittedName>
</protein>
<evidence type="ECO:0000313" key="3">
    <source>
        <dbReference type="Proteomes" id="UP001140076"/>
    </source>
</evidence>
<dbReference type="RefSeq" id="WP_270070947.1">
    <property type="nucleotide sequence ID" value="NZ_JAJAQC010000005.1"/>
</dbReference>
<dbReference type="Proteomes" id="UP001140076">
    <property type="component" value="Unassembled WGS sequence"/>
</dbReference>
<dbReference type="EMBL" id="JAJAQC010000005">
    <property type="protein sequence ID" value="MDA0563673.1"/>
    <property type="molecule type" value="Genomic_DNA"/>
</dbReference>
<organism evidence="2 3">
    <name type="scientific">Streptomonospora mangrovi</name>
    <dbReference type="NCBI Taxonomy" id="2883123"/>
    <lineage>
        <taxon>Bacteria</taxon>
        <taxon>Bacillati</taxon>
        <taxon>Actinomycetota</taxon>
        <taxon>Actinomycetes</taxon>
        <taxon>Streptosporangiales</taxon>
        <taxon>Nocardiopsidaceae</taxon>
        <taxon>Streptomonospora</taxon>
    </lineage>
</organism>
<gene>
    <name evidence="2" type="ORF">LG943_04905</name>
</gene>
<feature type="region of interest" description="Disordered" evidence="1">
    <location>
        <begin position="326"/>
        <end position="426"/>
    </location>
</feature>
<feature type="region of interest" description="Disordered" evidence="1">
    <location>
        <begin position="22"/>
        <end position="48"/>
    </location>
</feature>
<proteinExistence type="predicted"/>
<feature type="compositionally biased region" description="Low complexity" evidence="1">
    <location>
        <begin position="338"/>
        <end position="364"/>
    </location>
</feature>
<comment type="caution">
    <text evidence="2">The sequence shown here is derived from an EMBL/GenBank/DDBJ whole genome shotgun (WGS) entry which is preliminary data.</text>
</comment>
<name>A0A9X3NK98_9ACTN</name>
<evidence type="ECO:0000313" key="2">
    <source>
        <dbReference type="EMBL" id="MDA0563673.1"/>
    </source>
</evidence>
<feature type="compositionally biased region" description="Gly residues" evidence="1">
    <location>
        <begin position="417"/>
        <end position="426"/>
    </location>
</feature>
<sequence>MDDAGARGPSAAEMAAHNMRAKMAHGGGPGDPNLNGGPGEDPANGTISGLRGIEGLRKWIGQFLESFSRGVTGALLGYIGFLLQAVRRLRRRRQERRRERATPEGKARIDIKKERRAANRQRRQVRRVRNRARRRVFYARVRRFLSRLRLRAGNLRRMLGARMVRLRVFLRATRRLNAQRRENNRAARELLRGTRDREHRRQIIEARNERNREAVGARADRLNRFDARGGRELYTRRVRAEIERRNRAFDHISHPTNVRLTETLRDRARANAAYSDYRTEHRRHVRELRDLDRQVRKNDILPQEVQNTYLPQMRAERQRMRDTFEAARHGAPPPPTTAPTNAAAAAPAAPAATGAPAAAGNPAAAPAPAPAPAAPHALRNNPHGTATLPHGRTQPNVRIGRNAAARRAARTRHSGPTPGGGRGPTP</sequence>
<evidence type="ECO:0000256" key="1">
    <source>
        <dbReference type="SAM" id="MobiDB-lite"/>
    </source>
</evidence>
<dbReference type="AlphaFoldDB" id="A0A9X3NK98"/>